<dbReference type="EMBL" id="PQFF01000313">
    <property type="protein sequence ID" value="RHZ62178.1"/>
    <property type="molecule type" value="Genomic_DNA"/>
</dbReference>
<gene>
    <name evidence="1" type="ORF">Glove_343g19</name>
</gene>
<organism evidence="1 2">
    <name type="scientific">Diversispora epigaea</name>
    <dbReference type="NCBI Taxonomy" id="1348612"/>
    <lineage>
        <taxon>Eukaryota</taxon>
        <taxon>Fungi</taxon>
        <taxon>Fungi incertae sedis</taxon>
        <taxon>Mucoromycota</taxon>
        <taxon>Glomeromycotina</taxon>
        <taxon>Glomeromycetes</taxon>
        <taxon>Diversisporales</taxon>
        <taxon>Diversisporaceae</taxon>
        <taxon>Diversispora</taxon>
    </lineage>
</organism>
<protein>
    <submittedName>
        <fullName evidence="1">Uncharacterized protein</fullName>
    </submittedName>
</protein>
<evidence type="ECO:0000313" key="2">
    <source>
        <dbReference type="Proteomes" id="UP000266861"/>
    </source>
</evidence>
<comment type="caution">
    <text evidence="1">The sequence shown here is derived from an EMBL/GenBank/DDBJ whole genome shotgun (WGS) entry which is preliminary data.</text>
</comment>
<dbReference type="Proteomes" id="UP000266861">
    <property type="component" value="Unassembled WGS sequence"/>
</dbReference>
<name>A0A397HJB2_9GLOM</name>
<proteinExistence type="predicted"/>
<reference evidence="1 2" key="1">
    <citation type="submission" date="2018-08" db="EMBL/GenBank/DDBJ databases">
        <title>Genome and evolution of the arbuscular mycorrhizal fungus Diversispora epigaea (formerly Glomus versiforme) and its bacterial endosymbionts.</title>
        <authorList>
            <person name="Sun X."/>
            <person name="Fei Z."/>
            <person name="Harrison M."/>
        </authorList>
    </citation>
    <scope>NUCLEOTIDE SEQUENCE [LARGE SCALE GENOMIC DNA]</scope>
    <source>
        <strain evidence="1 2">IT104</strain>
    </source>
</reference>
<dbReference type="AlphaFoldDB" id="A0A397HJB2"/>
<accession>A0A397HJB2</accession>
<keyword evidence="2" id="KW-1185">Reference proteome</keyword>
<evidence type="ECO:0000313" key="1">
    <source>
        <dbReference type="EMBL" id="RHZ62178.1"/>
    </source>
</evidence>
<sequence>MSRISHHKISDFSSLVVHQGSKCSDEEWTEYCWMGNVKSDEMPAEWKDQILSRLIYFKENDLLPVGGKHLTHARRLFQYSNGTTYAPENGFAICYKCNQLVYIGKKVGGYNHGGILKHWITSCSVYVHVSFEEVKRFKQKPKSQRSTDDIYVLHEYELWIKNAVRKIEHAREIGKKIRAAKVIQQKWLEIFYRPEGICVTQLTEYYKLLWIVREEMRQINNV</sequence>